<feature type="compositionally biased region" description="Polar residues" evidence="6">
    <location>
        <begin position="435"/>
        <end position="444"/>
    </location>
</feature>
<evidence type="ECO:0000256" key="6">
    <source>
        <dbReference type="SAM" id="MobiDB-lite"/>
    </source>
</evidence>
<reference evidence="8 9" key="1">
    <citation type="submission" date="2014-04" db="EMBL/GenBank/DDBJ databases">
        <authorList>
            <consortium name="DOE Joint Genome Institute"/>
            <person name="Kuo A."/>
            <person name="Gay G."/>
            <person name="Dore J."/>
            <person name="Kohler A."/>
            <person name="Nagy L.G."/>
            <person name="Floudas D."/>
            <person name="Copeland A."/>
            <person name="Barry K.W."/>
            <person name="Cichocki N."/>
            <person name="Veneault-Fourrey C."/>
            <person name="LaButti K."/>
            <person name="Lindquist E.A."/>
            <person name="Lipzen A."/>
            <person name="Lundell T."/>
            <person name="Morin E."/>
            <person name="Murat C."/>
            <person name="Sun H."/>
            <person name="Tunlid A."/>
            <person name="Henrissat B."/>
            <person name="Grigoriev I.V."/>
            <person name="Hibbett D.S."/>
            <person name="Martin F."/>
            <person name="Nordberg H.P."/>
            <person name="Cantor M.N."/>
            <person name="Hua S.X."/>
        </authorList>
    </citation>
    <scope>NUCLEOTIDE SEQUENCE [LARGE SCALE GENOMIC DNA]</scope>
    <source>
        <strain evidence="9">h7</strain>
    </source>
</reference>
<feature type="compositionally biased region" description="Basic and acidic residues" evidence="6">
    <location>
        <begin position="559"/>
        <end position="589"/>
    </location>
</feature>
<comment type="similarity">
    <text evidence="2">Belongs to the TPX2 family.</text>
</comment>
<evidence type="ECO:0000313" key="8">
    <source>
        <dbReference type="EMBL" id="KIM35605.1"/>
    </source>
</evidence>
<feature type="compositionally biased region" description="Basic and acidic residues" evidence="6">
    <location>
        <begin position="531"/>
        <end position="543"/>
    </location>
</feature>
<dbReference type="InterPro" id="IPR027329">
    <property type="entry name" value="TPX2_C"/>
</dbReference>
<feature type="region of interest" description="Disordered" evidence="6">
    <location>
        <begin position="98"/>
        <end position="129"/>
    </location>
</feature>
<keyword evidence="5" id="KW-0175">Coiled coil</keyword>
<dbReference type="STRING" id="686832.A0A0C3BFX4"/>
<name>A0A0C3BFX4_HEBCY</name>
<feature type="compositionally biased region" description="Low complexity" evidence="6">
    <location>
        <begin position="492"/>
        <end position="507"/>
    </location>
</feature>
<feature type="domain" description="TPX2 C-terminal" evidence="7">
    <location>
        <begin position="624"/>
        <end position="680"/>
    </location>
</feature>
<accession>A0A0C3BFX4</accession>
<evidence type="ECO:0000256" key="5">
    <source>
        <dbReference type="SAM" id="Coils"/>
    </source>
</evidence>
<protein>
    <recommendedName>
        <fullName evidence="7">TPX2 C-terminal domain-containing protein</fullName>
    </recommendedName>
</protein>
<feature type="compositionally biased region" description="Low complexity" evidence="6">
    <location>
        <begin position="398"/>
        <end position="409"/>
    </location>
</feature>
<dbReference type="Pfam" id="PF06886">
    <property type="entry name" value="TPX2"/>
    <property type="match status" value="1"/>
</dbReference>
<dbReference type="EMBL" id="KN831817">
    <property type="protein sequence ID" value="KIM35605.1"/>
    <property type="molecule type" value="Genomic_DNA"/>
</dbReference>
<feature type="region of interest" description="Disordered" evidence="6">
    <location>
        <begin position="239"/>
        <end position="266"/>
    </location>
</feature>
<evidence type="ECO:0000259" key="7">
    <source>
        <dbReference type="Pfam" id="PF06886"/>
    </source>
</evidence>
<feature type="compositionally biased region" description="Polar residues" evidence="6">
    <location>
        <begin position="521"/>
        <end position="530"/>
    </location>
</feature>
<dbReference type="Proteomes" id="UP000053424">
    <property type="component" value="Unassembled WGS sequence"/>
</dbReference>
<evidence type="ECO:0000256" key="3">
    <source>
        <dbReference type="ARBA" id="ARBA00022490"/>
    </source>
</evidence>
<proteinExistence type="inferred from homology"/>
<reference evidence="9" key="2">
    <citation type="submission" date="2015-01" db="EMBL/GenBank/DDBJ databases">
        <title>Evolutionary Origins and Diversification of the Mycorrhizal Mutualists.</title>
        <authorList>
            <consortium name="DOE Joint Genome Institute"/>
            <consortium name="Mycorrhizal Genomics Consortium"/>
            <person name="Kohler A."/>
            <person name="Kuo A."/>
            <person name="Nagy L.G."/>
            <person name="Floudas D."/>
            <person name="Copeland A."/>
            <person name="Barry K.W."/>
            <person name="Cichocki N."/>
            <person name="Veneault-Fourrey C."/>
            <person name="LaButti K."/>
            <person name="Lindquist E.A."/>
            <person name="Lipzen A."/>
            <person name="Lundell T."/>
            <person name="Morin E."/>
            <person name="Murat C."/>
            <person name="Riley R."/>
            <person name="Ohm R."/>
            <person name="Sun H."/>
            <person name="Tunlid A."/>
            <person name="Henrissat B."/>
            <person name="Grigoriev I.V."/>
            <person name="Hibbett D.S."/>
            <person name="Martin F."/>
        </authorList>
    </citation>
    <scope>NUCLEOTIDE SEQUENCE [LARGE SCALE GENOMIC DNA]</scope>
    <source>
        <strain evidence="9">h7</strain>
    </source>
</reference>
<keyword evidence="9" id="KW-1185">Reference proteome</keyword>
<evidence type="ECO:0000256" key="2">
    <source>
        <dbReference type="ARBA" id="ARBA00005885"/>
    </source>
</evidence>
<evidence type="ECO:0000313" key="9">
    <source>
        <dbReference type="Proteomes" id="UP000053424"/>
    </source>
</evidence>
<dbReference type="GO" id="GO:0005856">
    <property type="term" value="C:cytoskeleton"/>
    <property type="evidence" value="ECO:0007669"/>
    <property type="project" value="UniProtKB-SubCell"/>
</dbReference>
<evidence type="ECO:0000256" key="1">
    <source>
        <dbReference type="ARBA" id="ARBA00004245"/>
    </source>
</evidence>
<gene>
    <name evidence="8" type="ORF">M413DRAFT_32369</name>
</gene>
<keyword evidence="3" id="KW-0963">Cytoplasm</keyword>
<feature type="compositionally biased region" description="Basic and acidic residues" evidence="6">
    <location>
        <begin position="447"/>
        <end position="461"/>
    </location>
</feature>
<comment type="subcellular location">
    <subcellularLocation>
        <location evidence="1">Cytoplasm</location>
        <location evidence="1">Cytoskeleton</location>
    </subcellularLocation>
</comment>
<dbReference type="OrthoDB" id="3242303at2759"/>
<sequence length="751" mass="82737">MPPLFNQSDELSLRHLPDVSDTSFSFQIPGTVREENLLAQDDQDFFGGIELSPPPPNFGPSTAKGNLTISQLTPRPAVEKLPPQFSKKPFSFPTLSYDDTHDTIPKQENPASKPELPALSHTKPISKPRPKIVIPSISHLASTEGSPASVQIAGAIGTQVDVLTEDLVGPAAMNGQRPKGIRKASLENKQALSRLEKRERRGFRQRQKVIEGGIVKTRRNAKTAEPVLHIDNVISPQRKTVGFSPSKQPTFSEDLNGDKSTANSSMSSMNLAGGVAERLVQYSQNLINSFGTFTSDGTIGGEIDQPTSLAREIESQSSNSGTTHTILASEGIIDDADTNKPLTLSQLSPRKKVKEKDQSRAPTPTVPVKAPMSPLRPSTKRPVSVASEIHLSKRSRSAKNASSSAIATAPKVLDSGSTSTLKGRVPSTRKHPERNQLSGSNSSARLGAERITRRNVSKERGNASSARNVGNRKPPVFNPGSRKLKDDERGATNSISLSSSSGVTTSSKLRVARPQWDDTTEPATSLSSTQGKKDNKSAVKPDSRAPLNATRPVAFQLHTEAREARRGGGEHGKESAESDSHSQSQRDKKYLSTIPDFKALHAAHNAELALRKENIRPTIPLPIRWETDERVKERQKFDEMMKEKEREHERLMEVRRREQEEQEEREVRELRKKAIPKAHEEVRDEEKKKLEKVDGVHAFMASFHSMYYFSSRTAIEACEFKKSTSCEDRAWGSSAWNPDAGGEVRELWVLT</sequence>
<evidence type="ECO:0000256" key="4">
    <source>
        <dbReference type="ARBA" id="ARBA00023212"/>
    </source>
</evidence>
<feature type="coiled-coil region" evidence="5">
    <location>
        <begin position="634"/>
        <end position="673"/>
    </location>
</feature>
<keyword evidence="4" id="KW-0206">Cytoskeleton</keyword>
<dbReference type="HOGENOM" id="CLU_397435_0_0_1"/>
<feature type="region of interest" description="Disordered" evidence="6">
    <location>
        <begin position="337"/>
        <end position="589"/>
    </location>
</feature>
<organism evidence="8 9">
    <name type="scientific">Hebeloma cylindrosporum</name>
    <dbReference type="NCBI Taxonomy" id="76867"/>
    <lineage>
        <taxon>Eukaryota</taxon>
        <taxon>Fungi</taxon>
        <taxon>Dikarya</taxon>
        <taxon>Basidiomycota</taxon>
        <taxon>Agaricomycotina</taxon>
        <taxon>Agaricomycetes</taxon>
        <taxon>Agaricomycetidae</taxon>
        <taxon>Agaricales</taxon>
        <taxon>Agaricineae</taxon>
        <taxon>Hymenogastraceae</taxon>
        <taxon>Hebeloma</taxon>
    </lineage>
</organism>
<dbReference type="AlphaFoldDB" id="A0A0C3BFX4"/>